<protein>
    <recommendedName>
        <fullName evidence="1">Tryptophan 2,3-dioxygenase</fullName>
        <shortName evidence="1">TDO</shortName>
        <ecNumber evidence="1">1.13.11.11</ecNumber>
    </recommendedName>
    <alternativeName>
        <fullName evidence="1">Tryptamin 2,3-dioxygenase</fullName>
    </alternativeName>
    <alternativeName>
        <fullName evidence="1">Tryptophan oxygenase</fullName>
        <shortName evidence="1">TO</shortName>
        <shortName evidence="1">TRPO</shortName>
    </alternativeName>
    <alternativeName>
        <fullName evidence="1">Tryptophan pyrrolase</fullName>
    </alternativeName>
    <alternativeName>
        <fullName evidence="1">Tryptophanase</fullName>
    </alternativeName>
</protein>
<keyword evidence="1" id="KW-0223">Dioxygenase</keyword>
<dbReference type="GO" id="GO:0006727">
    <property type="term" value="P:ommochrome biosynthetic process"/>
    <property type="evidence" value="ECO:0007669"/>
    <property type="project" value="UniProtKB-UniRule"/>
</dbReference>
<name>A0A1A9VEK9_GLOAU</name>
<dbReference type="Gene3D" id="1.20.58.480">
    <property type="match status" value="1"/>
</dbReference>
<dbReference type="VEuPathDB" id="VectorBase:GAUT034887"/>
<organism evidence="2 3">
    <name type="scientific">Glossina austeni</name>
    <name type="common">Savannah tsetse fly</name>
    <dbReference type="NCBI Taxonomy" id="7395"/>
    <lineage>
        <taxon>Eukaryota</taxon>
        <taxon>Metazoa</taxon>
        <taxon>Ecdysozoa</taxon>
        <taxon>Arthropoda</taxon>
        <taxon>Hexapoda</taxon>
        <taxon>Insecta</taxon>
        <taxon>Pterygota</taxon>
        <taxon>Neoptera</taxon>
        <taxon>Endopterygota</taxon>
        <taxon>Diptera</taxon>
        <taxon>Brachycera</taxon>
        <taxon>Muscomorpha</taxon>
        <taxon>Hippoboscoidea</taxon>
        <taxon>Glossinidae</taxon>
        <taxon>Glossina</taxon>
    </lineage>
</organism>
<sequence length="396" mass="46572">MSCPYGSTNGSEHDDNAIPLNNEVGKIYGEYLMLDKLLNAQHMLSKENNQSVHDEHLFIITHQAYELWFKQIIFELDSIREMLNEERIEETKTLEILKRLNRIVLILKLLVDQVPILETMTPLDFMDFRNYLAPASGFQSLQFRLIENKLGVKAEHRVKYNQKYSEAFGFDRCAIEAIIKSENEPSLLELIEKWLERTPGLEENGFNFWHKFQDSVDRFLKEQENSAMVGKLYVKYDHISKNCQPQKEKIESAKNYRLMDIEKRREVYRSIFDIAIHEALVSRGDRRFSHKALQGAIMITFYRDEPRFSQPHQVLTLLMDIDSLITKWRYNHVIMVQRMIGSQQLGTGGSSGYQYLRSTLSDRYKVFLDLFNLSTFLIPREAIPPLDETMRKELIN</sequence>
<dbReference type="PANTHER" id="PTHR10138:SF0">
    <property type="entry name" value="TRYPTOPHAN 2,3-DIOXYGENASE"/>
    <property type="match status" value="1"/>
</dbReference>
<dbReference type="InterPro" id="IPR037217">
    <property type="entry name" value="Trp/Indoleamine_2_3_dOase-like"/>
</dbReference>
<dbReference type="UniPathway" id="UPA00333">
    <property type="reaction ID" value="UER00453"/>
</dbReference>
<keyword evidence="1" id="KW-0408">Iron</keyword>
<dbReference type="PANTHER" id="PTHR10138">
    <property type="entry name" value="TRYPTOPHAN 2,3-DIOXYGENASE"/>
    <property type="match status" value="1"/>
</dbReference>
<keyword evidence="3" id="KW-1185">Reference proteome</keyword>
<comment type="pathway">
    <text evidence="1">Amino-acid degradation; L-tryptophan degradation via kynurenine pathway; L-kynurenine from L-tryptophan: step 1/2.</text>
</comment>
<keyword evidence="1" id="KW-0349">Heme</keyword>
<dbReference type="InterPro" id="IPR004981">
    <property type="entry name" value="Trp_2_3_dOase"/>
</dbReference>
<dbReference type="Proteomes" id="UP000078200">
    <property type="component" value="Unassembled WGS sequence"/>
</dbReference>
<accession>A0A1A9VEK9</accession>
<dbReference type="EnsemblMetazoa" id="GAUT034887-RA">
    <property type="protein sequence ID" value="GAUT034887-PA"/>
    <property type="gene ID" value="GAUT034887"/>
</dbReference>
<dbReference type="GO" id="GO:0019441">
    <property type="term" value="P:L-tryptophan catabolic process to kynurenine"/>
    <property type="evidence" value="ECO:0007669"/>
    <property type="project" value="UniProtKB-UniRule"/>
</dbReference>
<evidence type="ECO:0000313" key="3">
    <source>
        <dbReference type="Proteomes" id="UP000078200"/>
    </source>
</evidence>
<dbReference type="Gene3D" id="1.10.287.3810">
    <property type="match status" value="2"/>
</dbReference>
<dbReference type="UniPathway" id="UPA00271"/>
<evidence type="ECO:0000256" key="1">
    <source>
        <dbReference type="HAMAP-Rule" id="MF_03020"/>
    </source>
</evidence>
<dbReference type="GO" id="GO:0004833">
    <property type="term" value="F:L-tryptophan 2,3-dioxygenase activity"/>
    <property type="evidence" value="ECO:0007669"/>
    <property type="project" value="UniProtKB-UniRule"/>
</dbReference>
<dbReference type="EC" id="1.13.11.11" evidence="1"/>
<reference evidence="2" key="1">
    <citation type="submission" date="2020-05" db="UniProtKB">
        <authorList>
            <consortium name="EnsemblMetazoa"/>
        </authorList>
    </citation>
    <scope>IDENTIFICATION</scope>
    <source>
        <strain evidence="2">TTRI</strain>
    </source>
</reference>
<dbReference type="HAMAP" id="MF_01972">
    <property type="entry name" value="T23O"/>
    <property type="match status" value="1"/>
</dbReference>
<keyword evidence="1" id="KW-0560">Oxidoreductase</keyword>
<dbReference type="STRING" id="7395.A0A1A9VEK9"/>
<comment type="catalytic activity">
    <reaction evidence="1">
        <text>L-tryptophan + O2 = N-formyl-L-kynurenine</text>
        <dbReference type="Rhea" id="RHEA:24536"/>
        <dbReference type="ChEBI" id="CHEBI:15379"/>
        <dbReference type="ChEBI" id="CHEBI:57912"/>
        <dbReference type="ChEBI" id="CHEBI:58629"/>
        <dbReference type="EC" id="1.13.11.11"/>
    </reaction>
</comment>
<dbReference type="GO" id="GO:0019442">
    <property type="term" value="P:L-tryptophan catabolic process to acetyl-CoA"/>
    <property type="evidence" value="ECO:0007669"/>
    <property type="project" value="TreeGrafter"/>
</dbReference>
<evidence type="ECO:0000313" key="2">
    <source>
        <dbReference type="EnsemblMetazoa" id="GAUT034887-PA"/>
    </source>
</evidence>
<comment type="cofactor">
    <cofactor evidence="1">
        <name>heme</name>
        <dbReference type="ChEBI" id="CHEBI:30413"/>
    </cofactor>
    <text evidence="1">Binds 1 heme group per subunit.</text>
</comment>
<keyword evidence="1" id="KW-0479">Metal-binding</keyword>
<dbReference type="GO" id="GO:0046872">
    <property type="term" value="F:metal ion binding"/>
    <property type="evidence" value="ECO:0007669"/>
    <property type="project" value="UniProtKB-KW"/>
</dbReference>
<dbReference type="AlphaFoldDB" id="A0A1A9VEK9"/>
<dbReference type="Pfam" id="PF03301">
    <property type="entry name" value="Trp_dioxygenase"/>
    <property type="match status" value="1"/>
</dbReference>
<proteinExistence type="inferred from homology"/>
<comment type="caution">
    <text evidence="1">Lacks conserved residue(s) required for the propagation of feature annotation.</text>
</comment>
<comment type="function">
    <text evidence="1">Heme-dependent dioxygenase that catalyzes the oxidative cleavage of the L-tryptophan (L-Trp) pyrrole ring and converts L-tryptophan to N-formyl-L-kynurenine. Catalyzes the oxidative cleavage of the indole moiety.</text>
</comment>
<comment type="pathway">
    <text evidence="1">Pigment biosynthesis; ommochrome biosynthesis.</text>
</comment>
<dbReference type="SUPFAM" id="SSF140959">
    <property type="entry name" value="Indolic compounds 2,3-dioxygenase-like"/>
    <property type="match status" value="1"/>
</dbReference>
<dbReference type="GO" id="GO:0020037">
    <property type="term" value="F:heme binding"/>
    <property type="evidence" value="ECO:0007669"/>
    <property type="project" value="UniProtKB-UniRule"/>
</dbReference>
<comment type="subunit">
    <text evidence="1">Homotetramer. Dimer of dimers.</text>
</comment>
<keyword evidence="1" id="KW-0823">Tryptophan catabolism</keyword>
<comment type="similarity">
    <text evidence="1">Belongs to the tryptophan 2,3-dioxygenase family.</text>
</comment>